<dbReference type="Proteomes" id="UP000001075">
    <property type="component" value="Unassembled WGS sequence"/>
</dbReference>
<dbReference type="AlphaFoldDB" id="G3H4X3"/>
<reference evidence="2" key="1">
    <citation type="journal article" date="2011" name="Nat. Biotechnol.">
        <title>The genomic sequence of the Chinese hamster ovary (CHO)-K1 cell line.</title>
        <authorList>
            <person name="Xu X."/>
            <person name="Nagarajan H."/>
            <person name="Lewis N.E."/>
            <person name="Pan S."/>
            <person name="Cai Z."/>
            <person name="Liu X."/>
            <person name="Chen W."/>
            <person name="Xie M."/>
            <person name="Wang W."/>
            <person name="Hammond S."/>
            <person name="Andersen M.R."/>
            <person name="Neff N."/>
            <person name="Passarelli B."/>
            <person name="Koh W."/>
            <person name="Fan H.C."/>
            <person name="Wang J."/>
            <person name="Gui Y."/>
            <person name="Lee K.H."/>
            <person name="Betenbaugh M.J."/>
            <person name="Quake S.R."/>
            <person name="Famili I."/>
            <person name="Palsson B.O."/>
            <person name="Wang J."/>
        </authorList>
    </citation>
    <scope>NUCLEOTIDE SEQUENCE [LARGE SCALE GENOMIC DNA]</scope>
    <source>
        <strain evidence="2">CHO K1 cell line</strain>
    </source>
</reference>
<protein>
    <submittedName>
        <fullName evidence="1">Uncharacterized protein</fullName>
    </submittedName>
</protein>
<dbReference type="EMBL" id="JH000148">
    <property type="protein sequence ID" value="EGV91945.1"/>
    <property type="molecule type" value="Genomic_DNA"/>
</dbReference>
<dbReference type="InParanoid" id="G3H4X3"/>
<organism evidence="1 2">
    <name type="scientific">Cricetulus griseus</name>
    <name type="common">Chinese hamster</name>
    <name type="synonym">Cricetulus barabensis griseus</name>
    <dbReference type="NCBI Taxonomy" id="10029"/>
    <lineage>
        <taxon>Eukaryota</taxon>
        <taxon>Metazoa</taxon>
        <taxon>Chordata</taxon>
        <taxon>Craniata</taxon>
        <taxon>Vertebrata</taxon>
        <taxon>Euteleostomi</taxon>
        <taxon>Mammalia</taxon>
        <taxon>Eutheria</taxon>
        <taxon>Euarchontoglires</taxon>
        <taxon>Glires</taxon>
        <taxon>Rodentia</taxon>
        <taxon>Myomorpha</taxon>
        <taxon>Muroidea</taxon>
        <taxon>Cricetidae</taxon>
        <taxon>Cricetinae</taxon>
        <taxon>Cricetulus</taxon>
    </lineage>
</organism>
<evidence type="ECO:0000313" key="1">
    <source>
        <dbReference type="EMBL" id="EGV91945.1"/>
    </source>
</evidence>
<name>G3H4X3_CRIGR</name>
<accession>G3H4X3</accession>
<gene>
    <name evidence="1" type="ORF">I79_005335</name>
</gene>
<sequence>MGTREEHKNHCTAALTGQELKGEPKLQPLSQGGSIRARPAFKALVFYPLTYNYF</sequence>
<evidence type="ECO:0000313" key="2">
    <source>
        <dbReference type="Proteomes" id="UP000001075"/>
    </source>
</evidence>
<proteinExistence type="predicted"/>